<dbReference type="InterPro" id="IPR039425">
    <property type="entry name" value="RNA_pol_sigma-70-like"/>
</dbReference>
<dbReference type="GO" id="GO:0003677">
    <property type="term" value="F:DNA binding"/>
    <property type="evidence" value="ECO:0007669"/>
    <property type="project" value="InterPro"/>
</dbReference>
<dbReference type="InterPro" id="IPR036388">
    <property type="entry name" value="WH-like_DNA-bd_sf"/>
</dbReference>
<evidence type="ECO:0000256" key="4">
    <source>
        <dbReference type="ARBA" id="ARBA00023163"/>
    </source>
</evidence>
<dbReference type="InterPro" id="IPR000792">
    <property type="entry name" value="Tscrpt_reg_LuxR_C"/>
</dbReference>
<dbReference type="PANTHER" id="PTHR43133">
    <property type="entry name" value="RNA POLYMERASE ECF-TYPE SIGMA FACTO"/>
    <property type="match status" value="1"/>
</dbReference>
<dbReference type="InterPro" id="IPR014284">
    <property type="entry name" value="RNA_pol_sigma-70_dom"/>
</dbReference>
<dbReference type="InterPro" id="IPR013325">
    <property type="entry name" value="RNA_pol_sigma_r2"/>
</dbReference>
<dbReference type="SUPFAM" id="SSF88659">
    <property type="entry name" value="Sigma3 and sigma4 domains of RNA polymerase sigma factors"/>
    <property type="match status" value="1"/>
</dbReference>
<dbReference type="Pfam" id="PF08281">
    <property type="entry name" value="Sigma70_r4_2"/>
    <property type="match status" value="1"/>
</dbReference>
<reference evidence="7" key="1">
    <citation type="submission" date="2017-02" db="EMBL/GenBank/DDBJ databases">
        <authorList>
            <person name="Varghese N."/>
            <person name="Submissions S."/>
        </authorList>
    </citation>
    <scope>NUCLEOTIDE SEQUENCE [LARGE SCALE GENOMIC DNA]</scope>
    <source>
        <strain evidence="7">DSM 22224</strain>
    </source>
</reference>
<evidence type="ECO:0000259" key="5">
    <source>
        <dbReference type="SMART" id="SM00421"/>
    </source>
</evidence>
<evidence type="ECO:0000313" key="7">
    <source>
        <dbReference type="Proteomes" id="UP000190367"/>
    </source>
</evidence>
<dbReference type="EMBL" id="FUWZ01000001">
    <property type="protein sequence ID" value="SJZ64102.1"/>
    <property type="molecule type" value="Genomic_DNA"/>
</dbReference>
<dbReference type="GO" id="GO:0016987">
    <property type="term" value="F:sigma factor activity"/>
    <property type="evidence" value="ECO:0007669"/>
    <property type="project" value="UniProtKB-KW"/>
</dbReference>
<dbReference type="InterPro" id="IPR014327">
    <property type="entry name" value="RNA_pol_sigma70_bacteroid"/>
</dbReference>
<organism evidence="6 7">
    <name type="scientific">Chitinophaga eiseniae</name>
    <dbReference type="NCBI Taxonomy" id="634771"/>
    <lineage>
        <taxon>Bacteria</taxon>
        <taxon>Pseudomonadati</taxon>
        <taxon>Bacteroidota</taxon>
        <taxon>Chitinophagia</taxon>
        <taxon>Chitinophagales</taxon>
        <taxon>Chitinophagaceae</taxon>
        <taxon>Chitinophaga</taxon>
    </lineage>
</organism>
<dbReference type="Proteomes" id="UP000190367">
    <property type="component" value="Unassembled WGS sequence"/>
</dbReference>
<evidence type="ECO:0000256" key="2">
    <source>
        <dbReference type="ARBA" id="ARBA00023015"/>
    </source>
</evidence>
<keyword evidence="2" id="KW-0805">Transcription regulation</keyword>
<evidence type="ECO:0000256" key="3">
    <source>
        <dbReference type="ARBA" id="ARBA00023082"/>
    </source>
</evidence>
<dbReference type="InterPro" id="IPR013249">
    <property type="entry name" value="RNA_pol_sigma70_r4_t2"/>
</dbReference>
<keyword evidence="7" id="KW-1185">Reference proteome</keyword>
<sequence length="246" mass="29226">MMRLAIFNNTNLICCRYPVQKFFFRIRREIVRGKIQVNIIRFGKNRIAIELHAENTDTALLRSWQNGDEKAFDQLYARHYIRLVNLAYKKTGHMEASQELVQDVFLSLYRQQSRLPENTVLENYLFIATRNRIYNHHRQQLLQLKKEALLRENYLPPSGTGPDKLELKELETRLRRKIQQLPDKCRAVFLLSREEQLSNKEVAERLHISVNTVEQHMRKALRILRASINDELIMMLVTTVALTYMM</sequence>
<dbReference type="InterPro" id="IPR007627">
    <property type="entry name" value="RNA_pol_sigma70_r2"/>
</dbReference>
<accession>A0A1T4MAX5</accession>
<dbReference type="CDD" id="cd06171">
    <property type="entry name" value="Sigma70_r4"/>
    <property type="match status" value="1"/>
</dbReference>
<keyword evidence="4" id="KW-0804">Transcription</keyword>
<dbReference type="Gene3D" id="1.10.1740.10">
    <property type="match status" value="1"/>
</dbReference>
<name>A0A1T4MAX5_9BACT</name>
<dbReference type="Gene3D" id="1.10.10.10">
    <property type="entry name" value="Winged helix-like DNA-binding domain superfamily/Winged helix DNA-binding domain"/>
    <property type="match status" value="1"/>
</dbReference>
<proteinExistence type="inferred from homology"/>
<evidence type="ECO:0000256" key="1">
    <source>
        <dbReference type="ARBA" id="ARBA00010641"/>
    </source>
</evidence>
<dbReference type="AlphaFoldDB" id="A0A1T4MAX5"/>
<feature type="domain" description="HTH luxR-type" evidence="5">
    <location>
        <begin position="178"/>
        <end position="236"/>
    </location>
</feature>
<dbReference type="SMART" id="SM00421">
    <property type="entry name" value="HTH_LUXR"/>
    <property type="match status" value="1"/>
</dbReference>
<dbReference type="GO" id="GO:0006352">
    <property type="term" value="P:DNA-templated transcription initiation"/>
    <property type="evidence" value="ECO:0007669"/>
    <property type="project" value="InterPro"/>
</dbReference>
<evidence type="ECO:0000313" key="6">
    <source>
        <dbReference type="EMBL" id="SJZ64102.1"/>
    </source>
</evidence>
<keyword evidence="3" id="KW-0731">Sigma factor</keyword>
<protein>
    <submittedName>
        <fullName evidence="6">RNA polymerase sigma-70 factor, ECF subfamily</fullName>
    </submittedName>
</protein>
<dbReference type="SUPFAM" id="SSF88946">
    <property type="entry name" value="Sigma2 domain of RNA polymerase sigma factors"/>
    <property type="match status" value="1"/>
</dbReference>
<dbReference type="NCBIfam" id="TIGR02985">
    <property type="entry name" value="Sig70_bacteroi1"/>
    <property type="match status" value="1"/>
</dbReference>
<dbReference type="NCBIfam" id="TIGR02937">
    <property type="entry name" value="sigma70-ECF"/>
    <property type="match status" value="1"/>
</dbReference>
<comment type="similarity">
    <text evidence="1">Belongs to the sigma-70 factor family. ECF subfamily.</text>
</comment>
<dbReference type="InterPro" id="IPR013324">
    <property type="entry name" value="RNA_pol_sigma_r3/r4-like"/>
</dbReference>
<dbReference type="STRING" id="634771.SAMN04488128_1011027"/>
<dbReference type="Pfam" id="PF04542">
    <property type="entry name" value="Sigma70_r2"/>
    <property type="match status" value="1"/>
</dbReference>
<gene>
    <name evidence="6" type="ORF">SAMN04488128_1011027</name>
</gene>
<dbReference type="PANTHER" id="PTHR43133:SF46">
    <property type="entry name" value="RNA POLYMERASE SIGMA-70 FACTOR ECF SUBFAMILY"/>
    <property type="match status" value="1"/>
</dbReference>